<feature type="domain" description="LysM" evidence="3">
    <location>
        <begin position="61"/>
        <end position="105"/>
    </location>
</feature>
<dbReference type="PANTHER" id="PTHR21666:SF263">
    <property type="entry name" value="MUREIN HYDROLASE ACTIVATOR NLPD"/>
    <property type="match status" value="1"/>
</dbReference>
<dbReference type="GO" id="GO:0004222">
    <property type="term" value="F:metalloendopeptidase activity"/>
    <property type="evidence" value="ECO:0007669"/>
    <property type="project" value="TreeGrafter"/>
</dbReference>
<accession>A0A8J7CP78</accession>
<dbReference type="InterPro" id="IPR050570">
    <property type="entry name" value="Cell_wall_metabolism_enzyme"/>
</dbReference>
<feature type="region of interest" description="Disordered" evidence="2">
    <location>
        <begin position="375"/>
        <end position="410"/>
    </location>
</feature>
<evidence type="ECO:0000259" key="3">
    <source>
        <dbReference type="PROSITE" id="PS51782"/>
    </source>
</evidence>
<dbReference type="PANTHER" id="PTHR21666">
    <property type="entry name" value="PEPTIDASE-RELATED"/>
    <property type="match status" value="1"/>
</dbReference>
<dbReference type="RefSeq" id="WP_192533746.1">
    <property type="nucleotide sequence ID" value="NZ_JACZHT010000002.1"/>
</dbReference>
<proteinExistence type="inferred from homology"/>
<dbReference type="InterPro" id="IPR011055">
    <property type="entry name" value="Dup_hybrid_motif"/>
</dbReference>
<dbReference type="SUPFAM" id="SSF51261">
    <property type="entry name" value="Duplicated hybrid motif"/>
    <property type="match status" value="1"/>
</dbReference>
<evidence type="ECO:0000256" key="2">
    <source>
        <dbReference type="SAM" id="MobiDB-lite"/>
    </source>
</evidence>
<gene>
    <name evidence="4" type="ORF">IHV25_03595</name>
</gene>
<organism evidence="4 5">
    <name type="scientific">Phaeovibrio sulfidiphilus</name>
    <dbReference type="NCBI Taxonomy" id="1220600"/>
    <lineage>
        <taxon>Bacteria</taxon>
        <taxon>Pseudomonadati</taxon>
        <taxon>Pseudomonadota</taxon>
        <taxon>Alphaproteobacteria</taxon>
        <taxon>Rhodospirillales</taxon>
        <taxon>Rhodospirillaceae</taxon>
        <taxon>Phaeovibrio</taxon>
    </lineage>
</organism>
<dbReference type="PROSITE" id="PS51782">
    <property type="entry name" value="LYSM"/>
    <property type="match status" value="2"/>
</dbReference>
<name>A0A8J7CP78_9PROT</name>
<reference evidence="4" key="1">
    <citation type="submission" date="2020-10" db="EMBL/GenBank/DDBJ databases">
        <title>Genome sequence of the unusual species of purple photosynthetic bacteria, Phaeovibrio sulfidiphilus DSM 23193, type strain.</title>
        <authorList>
            <person name="Kyndt J.A."/>
            <person name="Meyer T.E."/>
        </authorList>
    </citation>
    <scope>NUCLEOTIDE SEQUENCE</scope>
    <source>
        <strain evidence="4">DSM 23193</strain>
    </source>
</reference>
<dbReference type="CDD" id="cd00118">
    <property type="entry name" value="LysM"/>
    <property type="match status" value="2"/>
</dbReference>
<dbReference type="AlphaFoldDB" id="A0A8J7CP78"/>
<dbReference type="EMBL" id="JACZHT010000002">
    <property type="protein sequence ID" value="MBE1236737.1"/>
    <property type="molecule type" value="Genomic_DNA"/>
</dbReference>
<comment type="caution">
    <text evidence="4">The sequence shown here is derived from an EMBL/GenBank/DDBJ whole genome shotgun (WGS) entry which is preliminary data.</text>
</comment>
<dbReference type="Gene3D" id="2.70.70.10">
    <property type="entry name" value="Glucose Permease (Domain IIA)"/>
    <property type="match status" value="1"/>
</dbReference>
<dbReference type="Pfam" id="PF01551">
    <property type="entry name" value="Peptidase_M23"/>
    <property type="match status" value="1"/>
</dbReference>
<protein>
    <submittedName>
        <fullName evidence="4">LysM peptidoglycan-binding domain-containing M23 family metallopeptidase</fullName>
    </submittedName>
</protein>
<dbReference type="SMART" id="SM00257">
    <property type="entry name" value="LysM"/>
    <property type="match status" value="2"/>
</dbReference>
<evidence type="ECO:0000313" key="5">
    <source>
        <dbReference type="Proteomes" id="UP000631034"/>
    </source>
</evidence>
<keyword evidence="5" id="KW-1185">Reference proteome</keyword>
<dbReference type="Proteomes" id="UP000631034">
    <property type="component" value="Unassembled WGS sequence"/>
</dbReference>
<feature type="region of interest" description="Disordered" evidence="2">
    <location>
        <begin position="178"/>
        <end position="262"/>
    </location>
</feature>
<dbReference type="SUPFAM" id="SSF54106">
    <property type="entry name" value="LysM domain"/>
    <property type="match status" value="2"/>
</dbReference>
<dbReference type="InterPro" id="IPR018392">
    <property type="entry name" value="LysM"/>
</dbReference>
<evidence type="ECO:0000256" key="1">
    <source>
        <dbReference type="ARBA" id="ARBA00038420"/>
    </source>
</evidence>
<comment type="similarity">
    <text evidence="1">Belongs to the E.coli NlpD/Haemophilus LppB family.</text>
</comment>
<dbReference type="CDD" id="cd12797">
    <property type="entry name" value="M23_peptidase"/>
    <property type="match status" value="1"/>
</dbReference>
<evidence type="ECO:0000313" key="4">
    <source>
        <dbReference type="EMBL" id="MBE1236737.1"/>
    </source>
</evidence>
<feature type="region of interest" description="Disordered" evidence="2">
    <location>
        <begin position="107"/>
        <end position="141"/>
    </location>
</feature>
<dbReference type="InterPro" id="IPR036779">
    <property type="entry name" value="LysM_dom_sf"/>
</dbReference>
<dbReference type="Pfam" id="PF01476">
    <property type="entry name" value="LysM"/>
    <property type="match status" value="2"/>
</dbReference>
<dbReference type="InterPro" id="IPR016047">
    <property type="entry name" value="M23ase_b-sheet_dom"/>
</dbReference>
<sequence length="410" mass="42209">MQKRFIVRLMDTPSRPPAPLAGIRPPLGPLFGLGALLLVLGGCGEGLFGSGFGGRDFRSGELHTVQPGDTVYGISRATGVPVRTLIDANGLKPPYLLRIGQTLSLSGTPGAQPRGVVSRGQGTPLAADRPGTGSGAGSGTHTVLPGETAFSIARLHGVRVADLARLNGMDDRFTVRAGETLRIPGKPDAAPLPDPPMDRRAPAGTEPEPEPVPVSVSVSTPQPATAPDAPSQGPWATASVSQPGTPPKVSPPREAAPVSAPPERSGAFLWPVSGPVLMGYGQVAPKVHNDGINIGAGRGTPVRASENGVVAYVGNEIRGYGNLVLIKHSNDFMTAYAHLDAWNVARGQTVEKGQDIGKVGSTGGVTRPQLHFEIRKGGKAVDPAPYLGSRGSVSPGRGTASKGRTPPPPR</sequence>
<feature type="domain" description="LysM" evidence="3">
    <location>
        <begin position="139"/>
        <end position="183"/>
    </location>
</feature>
<feature type="compositionally biased region" description="Low complexity" evidence="2">
    <location>
        <begin position="213"/>
        <end position="225"/>
    </location>
</feature>
<dbReference type="Gene3D" id="3.10.350.10">
    <property type="entry name" value="LysM domain"/>
    <property type="match status" value="2"/>
</dbReference>